<organism evidence="1 2">
    <name type="scientific">Geodermatophilus obscurus</name>
    <dbReference type="NCBI Taxonomy" id="1861"/>
    <lineage>
        <taxon>Bacteria</taxon>
        <taxon>Bacillati</taxon>
        <taxon>Actinomycetota</taxon>
        <taxon>Actinomycetes</taxon>
        <taxon>Geodermatophilales</taxon>
        <taxon>Geodermatophilaceae</taxon>
        <taxon>Geodermatophilus</taxon>
    </lineage>
</organism>
<dbReference type="InterPro" id="IPR021734">
    <property type="entry name" value="DUF3303"/>
</dbReference>
<sequence length="95" mass="10120">MEYVVTWQEQPTGSDAEYRAAQQRVLAAFATGQKPASLTIRQFVARVGLGGYAVVETDEPADLQYFATAYAPSSFTVEPVVHVPDAVLAGTRGAG</sequence>
<dbReference type="OrthoDB" id="6882086at2"/>
<evidence type="ECO:0008006" key="3">
    <source>
        <dbReference type="Google" id="ProtNLM"/>
    </source>
</evidence>
<protein>
    <recommendedName>
        <fullName evidence="3">DUF3303 domain-containing protein</fullName>
    </recommendedName>
</protein>
<gene>
    <name evidence="1" type="ORF">SAMN05660350_01736</name>
</gene>
<name>A0A1M7THJ5_9ACTN</name>
<dbReference type="AlphaFoldDB" id="A0A1M7THJ5"/>
<dbReference type="EMBL" id="FRDM01000006">
    <property type="protein sequence ID" value="SHN70078.1"/>
    <property type="molecule type" value="Genomic_DNA"/>
</dbReference>
<dbReference type="Proteomes" id="UP000184428">
    <property type="component" value="Unassembled WGS sequence"/>
</dbReference>
<evidence type="ECO:0000313" key="2">
    <source>
        <dbReference type="Proteomes" id="UP000184428"/>
    </source>
</evidence>
<reference evidence="1 2" key="1">
    <citation type="submission" date="2016-12" db="EMBL/GenBank/DDBJ databases">
        <authorList>
            <person name="Song W.-J."/>
            <person name="Kurnit D.M."/>
        </authorList>
    </citation>
    <scope>NUCLEOTIDE SEQUENCE [LARGE SCALE GENOMIC DNA]</scope>
    <source>
        <strain evidence="1 2">DSM 43162</strain>
    </source>
</reference>
<evidence type="ECO:0000313" key="1">
    <source>
        <dbReference type="EMBL" id="SHN70078.1"/>
    </source>
</evidence>
<accession>A0A1M7THJ5</accession>
<proteinExistence type="predicted"/>
<dbReference type="Pfam" id="PF11746">
    <property type="entry name" value="DUF3303"/>
    <property type="match status" value="1"/>
</dbReference>
<dbReference type="RefSeq" id="WP_072916471.1">
    <property type="nucleotide sequence ID" value="NZ_FRDM01000006.1"/>
</dbReference>